<dbReference type="GO" id="GO:0004181">
    <property type="term" value="F:metallocarboxypeptidase activity"/>
    <property type="evidence" value="ECO:0007669"/>
    <property type="project" value="InterPro"/>
</dbReference>
<gene>
    <name evidence="3" type="ORF">FVB32_14650</name>
</gene>
<reference evidence="3 4" key="1">
    <citation type="submission" date="2019-08" db="EMBL/GenBank/DDBJ databases">
        <title>Professor.</title>
        <authorList>
            <person name="Park J.S."/>
        </authorList>
    </citation>
    <scope>NUCLEOTIDE SEQUENCE [LARGE SCALE GENOMIC DNA]</scope>
    <source>
        <strain evidence="3 4">176CP5-101</strain>
    </source>
</reference>
<dbReference type="CDD" id="cd06239">
    <property type="entry name" value="M14-like"/>
    <property type="match status" value="1"/>
</dbReference>
<sequence length="371" mass="42390">MALMNHSQYKETLVQARYVTNEVLQKNWYTKLSNISLSVIGQSEEGEEIASITLGRGSKKVLMWSQMHGNESTTTKAALDLVNFLSSKNELAKIINDNCTITLVPILNPDGAKRYTRANANNIDLNRDAKLLSQLESQALRKLFEAFGPDYCFNLHDQRTLFSAGNAKKPATISFLSPASDPERKMNPTRESAMKLIVAMNQELQKEIPGQVGRYDDGFNDNCVGDFFQMKKVPTILFEAGHYPNDYEREKTREYIFHSLIEALKVIAENRIHEFRVADYFKIPENEKRFYDILVKNPQEINPDLTPNVSVGIRFKEVLETNRVLFEPEIVDVAELNGYFGHETFDCSLKNDVEQLHSRKEILNLIVNSKN</sequence>
<dbReference type="InterPro" id="IPR000834">
    <property type="entry name" value="Peptidase_M14"/>
</dbReference>
<dbReference type="GO" id="GO:0006508">
    <property type="term" value="P:proteolysis"/>
    <property type="evidence" value="ECO:0007669"/>
    <property type="project" value="InterPro"/>
</dbReference>
<protein>
    <submittedName>
        <fullName evidence="3">DUF2817 domain-containing protein</fullName>
    </submittedName>
</protein>
<comment type="caution">
    <text evidence="3">The sequence shown here is derived from an EMBL/GenBank/DDBJ whole genome shotgun (WGS) entry which is preliminary data.</text>
</comment>
<keyword evidence="4" id="KW-1185">Reference proteome</keyword>
<comment type="similarity">
    <text evidence="1">Belongs to the peptidase M14 family.</text>
</comment>
<name>A0A5C8V4X9_9FLAO</name>
<dbReference type="SUPFAM" id="SSF53187">
    <property type="entry name" value="Zn-dependent exopeptidases"/>
    <property type="match status" value="1"/>
</dbReference>
<proteinExistence type="inferred from homology"/>
<accession>A0A5C8V4X9</accession>
<evidence type="ECO:0000256" key="1">
    <source>
        <dbReference type="PROSITE-ProRule" id="PRU01379"/>
    </source>
</evidence>
<dbReference type="Gene3D" id="3.40.630.10">
    <property type="entry name" value="Zn peptidases"/>
    <property type="match status" value="1"/>
</dbReference>
<dbReference type="AlphaFoldDB" id="A0A5C8V4X9"/>
<evidence type="ECO:0000313" key="4">
    <source>
        <dbReference type="Proteomes" id="UP000321456"/>
    </source>
</evidence>
<dbReference type="EMBL" id="VRUR01000002">
    <property type="protein sequence ID" value="TXN35808.1"/>
    <property type="molecule type" value="Genomic_DNA"/>
</dbReference>
<feature type="active site" description="Proton donor/acceptor" evidence="1">
    <location>
        <position position="239"/>
    </location>
</feature>
<feature type="domain" description="Peptidase M14" evidence="2">
    <location>
        <begin position="5"/>
        <end position="267"/>
    </location>
</feature>
<dbReference type="Pfam" id="PF00246">
    <property type="entry name" value="Peptidase_M14"/>
    <property type="match status" value="1"/>
</dbReference>
<dbReference type="Proteomes" id="UP000321456">
    <property type="component" value="Unassembled WGS sequence"/>
</dbReference>
<organism evidence="3 4">
    <name type="scientific">Flagellimonas hymeniacidonis</name>
    <dbReference type="NCBI Taxonomy" id="2603628"/>
    <lineage>
        <taxon>Bacteria</taxon>
        <taxon>Pseudomonadati</taxon>
        <taxon>Bacteroidota</taxon>
        <taxon>Flavobacteriia</taxon>
        <taxon>Flavobacteriales</taxon>
        <taxon>Flavobacteriaceae</taxon>
        <taxon>Flagellimonas</taxon>
    </lineage>
</organism>
<dbReference type="PROSITE" id="PS52035">
    <property type="entry name" value="PEPTIDASE_M14"/>
    <property type="match status" value="1"/>
</dbReference>
<evidence type="ECO:0000259" key="2">
    <source>
        <dbReference type="PROSITE" id="PS52035"/>
    </source>
</evidence>
<dbReference type="GO" id="GO:0008270">
    <property type="term" value="F:zinc ion binding"/>
    <property type="evidence" value="ECO:0007669"/>
    <property type="project" value="InterPro"/>
</dbReference>
<evidence type="ECO:0000313" key="3">
    <source>
        <dbReference type="EMBL" id="TXN35808.1"/>
    </source>
</evidence>